<protein>
    <submittedName>
        <fullName evidence="2">Uncharacterized protein</fullName>
    </submittedName>
</protein>
<reference evidence="2 3" key="1">
    <citation type="submission" date="2024-01" db="EMBL/GenBank/DDBJ databases">
        <title>Genome assemblies of Stephania.</title>
        <authorList>
            <person name="Yang L."/>
        </authorList>
    </citation>
    <scope>NUCLEOTIDE SEQUENCE [LARGE SCALE GENOMIC DNA]</scope>
    <source>
        <strain evidence="2">JXDWG</strain>
        <tissue evidence="2">Leaf</tissue>
    </source>
</reference>
<accession>A0AAP0L9T6</accession>
<gene>
    <name evidence="2" type="ORF">Scep_002187</name>
</gene>
<feature type="region of interest" description="Disordered" evidence="1">
    <location>
        <begin position="57"/>
        <end position="80"/>
    </location>
</feature>
<organism evidence="2 3">
    <name type="scientific">Stephania cephalantha</name>
    <dbReference type="NCBI Taxonomy" id="152367"/>
    <lineage>
        <taxon>Eukaryota</taxon>
        <taxon>Viridiplantae</taxon>
        <taxon>Streptophyta</taxon>
        <taxon>Embryophyta</taxon>
        <taxon>Tracheophyta</taxon>
        <taxon>Spermatophyta</taxon>
        <taxon>Magnoliopsida</taxon>
        <taxon>Ranunculales</taxon>
        <taxon>Menispermaceae</taxon>
        <taxon>Menispermoideae</taxon>
        <taxon>Cissampelideae</taxon>
        <taxon>Stephania</taxon>
    </lineage>
</organism>
<proteinExistence type="predicted"/>
<feature type="region of interest" description="Disordered" evidence="1">
    <location>
        <begin position="1"/>
        <end position="44"/>
    </location>
</feature>
<keyword evidence="3" id="KW-1185">Reference proteome</keyword>
<dbReference type="Proteomes" id="UP001419268">
    <property type="component" value="Unassembled WGS sequence"/>
</dbReference>
<feature type="compositionally biased region" description="Basic and acidic residues" evidence="1">
    <location>
        <begin position="1"/>
        <end position="22"/>
    </location>
</feature>
<sequence>MARSKAVDDGSHVAEHREKDLMLARGGSEGEASESFDDSLGNEEREKVAMVKAIEGHEPHEALEAAEVGEGIEMGVAPDP</sequence>
<feature type="compositionally biased region" description="Acidic residues" evidence="1">
    <location>
        <begin position="31"/>
        <end position="41"/>
    </location>
</feature>
<evidence type="ECO:0000313" key="3">
    <source>
        <dbReference type="Proteomes" id="UP001419268"/>
    </source>
</evidence>
<dbReference type="EMBL" id="JBBNAG010000001">
    <property type="protein sequence ID" value="KAK9166996.1"/>
    <property type="molecule type" value="Genomic_DNA"/>
</dbReference>
<name>A0AAP0L9T6_9MAGN</name>
<comment type="caution">
    <text evidence="2">The sequence shown here is derived from an EMBL/GenBank/DDBJ whole genome shotgun (WGS) entry which is preliminary data.</text>
</comment>
<evidence type="ECO:0000256" key="1">
    <source>
        <dbReference type="SAM" id="MobiDB-lite"/>
    </source>
</evidence>
<evidence type="ECO:0000313" key="2">
    <source>
        <dbReference type="EMBL" id="KAK9166996.1"/>
    </source>
</evidence>
<dbReference type="AlphaFoldDB" id="A0AAP0L9T6"/>